<organism evidence="1 2">
    <name type="scientific">Caerostris extrusa</name>
    <name type="common">Bark spider</name>
    <name type="synonym">Caerostris bankana</name>
    <dbReference type="NCBI Taxonomy" id="172846"/>
    <lineage>
        <taxon>Eukaryota</taxon>
        <taxon>Metazoa</taxon>
        <taxon>Ecdysozoa</taxon>
        <taxon>Arthropoda</taxon>
        <taxon>Chelicerata</taxon>
        <taxon>Arachnida</taxon>
        <taxon>Araneae</taxon>
        <taxon>Araneomorphae</taxon>
        <taxon>Entelegynae</taxon>
        <taxon>Araneoidea</taxon>
        <taxon>Araneidae</taxon>
        <taxon>Caerostris</taxon>
    </lineage>
</organism>
<sequence length="125" mass="13939">MPRNQSRSNLSRGHLCCVPKNSKLAFEISIWQIQLLKSASPIPFAVGTGEGNRHFGNKPACQRAASHLITKESMILDSKEPKPLLHFRKNLPPYDNKAGKNLLGHSFPIQTRKCLRTGTDKAFGF</sequence>
<dbReference type="EMBL" id="BPLR01006260">
    <property type="protein sequence ID" value="GIY08512.1"/>
    <property type="molecule type" value="Genomic_DNA"/>
</dbReference>
<dbReference type="Proteomes" id="UP001054945">
    <property type="component" value="Unassembled WGS sequence"/>
</dbReference>
<protein>
    <submittedName>
        <fullName evidence="1">Uncharacterized protein</fullName>
    </submittedName>
</protein>
<proteinExistence type="predicted"/>
<comment type="caution">
    <text evidence="1">The sequence shown here is derived from an EMBL/GenBank/DDBJ whole genome shotgun (WGS) entry which is preliminary data.</text>
</comment>
<evidence type="ECO:0000313" key="1">
    <source>
        <dbReference type="EMBL" id="GIY08512.1"/>
    </source>
</evidence>
<name>A0AAV4QGS6_CAEEX</name>
<keyword evidence="2" id="KW-1185">Reference proteome</keyword>
<accession>A0AAV4QGS6</accession>
<evidence type="ECO:0000313" key="2">
    <source>
        <dbReference type="Proteomes" id="UP001054945"/>
    </source>
</evidence>
<dbReference type="AlphaFoldDB" id="A0AAV4QGS6"/>
<gene>
    <name evidence="1" type="ORF">CEXT_82141</name>
</gene>
<reference evidence="1 2" key="1">
    <citation type="submission" date="2021-06" db="EMBL/GenBank/DDBJ databases">
        <title>Caerostris extrusa draft genome.</title>
        <authorList>
            <person name="Kono N."/>
            <person name="Arakawa K."/>
        </authorList>
    </citation>
    <scope>NUCLEOTIDE SEQUENCE [LARGE SCALE GENOMIC DNA]</scope>
</reference>